<comment type="subcellular location">
    <subcellularLocation>
        <location evidence="1">Cell membrane</location>
        <topology evidence="1">Lipid-anchor</topology>
        <orientation evidence="1">Cytoplasmic side</orientation>
    </subcellularLocation>
</comment>
<keyword evidence="1" id="KW-0449">Lipoprotein</keyword>
<dbReference type="InterPro" id="IPR008734">
    <property type="entry name" value="PHK_A/B_su"/>
</dbReference>
<reference evidence="5" key="1">
    <citation type="submission" date="2016-06" db="UniProtKB">
        <authorList>
            <consortium name="WormBaseParasite"/>
        </authorList>
    </citation>
    <scope>IDENTIFICATION</scope>
</reference>
<dbReference type="EMBL" id="UYWY01001725">
    <property type="protein sequence ID" value="VDM27150.1"/>
    <property type="molecule type" value="Genomic_DNA"/>
</dbReference>
<keyword evidence="1" id="KW-1003">Cell membrane</keyword>
<dbReference type="GO" id="GO:0005964">
    <property type="term" value="C:phosphorylase kinase complex"/>
    <property type="evidence" value="ECO:0007669"/>
    <property type="project" value="TreeGrafter"/>
</dbReference>
<sequence length="341" mass="38529">MISTVVGTIKKIATGYIGGARVVMKDISEFFRTTAVSKLEFQDGSVDDLVSEKEELEARGLHRNLPSAVDDQKLFATPKKISGSLSIRDRNEQFDIVQKMSMRHRSVMLDSNDADLAKLRLAYANRQETPRGSDKHHNASPTRLMSPFREKHSSPPAEELPVSRLNNTRLDAAQMDEMSTSDLIDMLTETSVLDEQASIVHYLWMKKGPDFDTKLNGIEGSTVRMLAEEIYGKACEIRDWALVRLTAGLLNRQLDELTKAVTHLLVRQKQITLGIPSKKEEAITCPKTKEELSKILARTYGDDPNSYILSQVSLFLNFFKYYAAFVVAKYICFCAIRRLFL</sequence>
<dbReference type="WBParaSite" id="TCNE_0000195701-mRNA-1">
    <property type="protein sequence ID" value="TCNE_0000195701-mRNA-1"/>
    <property type="gene ID" value="TCNE_0000195701"/>
</dbReference>
<keyword evidence="1" id="KW-0112">Calmodulin-binding</keyword>
<name>A0A183U0D7_TOXCA</name>
<dbReference type="AlphaFoldDB" id="A0A183U0D7"/>
<feature type="region of interest" description="Disordered" evidence="2">
    <location>
        <begin position="124"/>
        <end position="165"/>
    </location>
</feature>
<evidence type="ECO:0000256" key="2">
    <source>
        <dbReference type="SAM" id="MobiDB-lite"/>
    </source>
</evidence>
<dbReference type="GO" id="GO:0005516">
    <property type="term" value="F:calmodulin binding"/>
    <property type="evidence" value="ECO:0007669"/>
    <property type="project" value="UniProtKB-KW"/>
</dbReference>
<dbReference type="GO" id="GO:0005886">
    <property type="term" value="C:plasma membrane"/>
    <property type="evidence" value="ECO:0007669"/>
    <property type="project" value="UniProtKB-SubCell"/>
</dbReference>
<comment type="function">
    <text evidence="1">Phosphorylase b kinase catalyzes the phosphorylation of serine in certain substrates, including troponin I.</text>
</comment>
<feature type="compositionally biased region" description="Basic and acidic residues" evidence="2">
    <location>
        <begin position="128"/>
        <end position="137"/>
    </location>
</feature>
<evidence type="ECO:0000256" key="1">
    <source>
        <dbReference type="RuleBase" id="RU364123"/>
    </source>
</evidence>
<dbReference type="PANTHER" id="PTHR10749">
    <property type="entry name" value="PHOSPHORYLASE B KINASE REGULATORY SUBUNIT"/>
    <property type="match status" value="1"/>
</dbReference>
<keyword evidence="4" id="KW-1185">Reference proteome</keyword>
<evidence type="ECO:0000313" key="5">
    <source>
        <dbReference type="WBParaSite" id="TCNE_0000195701-mRNA-1"/>
    </source>
</evidence>
<comment type="similarity">
    <text evidence="1">Belongs to the phosphorylase b kinase regulatory chain family.</text>
</comment>
<dbReference type="PANTHER" id="PTHR10749:SF7">
    <property type="entry name" value="PHOSPHORYLASE B KINASE REGULATORY SUBUNIT ALPHA-RELATED"/>
    <property type="match status" value="1"/>
</dbReference>
<gene>
    <name evidence="3" type="ORF">TCNE_LOCUS1957</name>
</gene>
<organism evidence="4 5">
    <name type="scientific">Toxocara canis</name>
    <name type="common">Canine roundworm</name>
    <dbReference type="NCBI Taxonomy" id="6265"/>
    <lineage>
        <taxon>Eukaryota</taxon>
        <taxon>Metazoa</taxon>
        <taxon>Ecdysozoa</taxon>
        <taxon>Nematoda</taxon>
        <taxon>Chromadorea</taxon>
        <taxon>Rhabditida</taxon>
        <taxon>Spirurina</taxon>
        <taxon>Ascaridomorpha</taxon>
        <taxon>Ascaridoidea</taxon>
        <taxon>Toxocaridae</taxon>
        <taxon>Toxocara</taxon>
    </lineage>
</organism>
<evidence type="ECO:0000313" key="4">
    <source>
        <dbReference type="Proteomes" id="UP000050794"/>
    </source>
</evidence>
<keyword evidence="1" id="KW-0636">Prenylation</keyword>
<evidence type="ECO:0000313" key="3">
    <source>
        <dbReference type="EMBL" id="VDM27150.1"/>
    </source>
</evidence>
<keyword evidence="1" id="KW-0119">Carbohydrate metabolism</keyword>
<dbReference type="Proteomes" id="UP000050794">
    <property type="component" value="Unassembled WGS sequence"/>
</dbReference>
<reference evidence="3 4" key="2">
    <citation type="submission" date="2018-11" db="EMBL/GenBank/DDBJ databases">
        <authorList>
            <consortium name="Pathogen Informatics"/>
        </authorList>
    </citation>
    <scope>NUCLEOTIDE SEQUENCE [LARGE SCALE GENOMIC DNA]</scope>
</reference>
<keyword evidence="1" id="KW-0321">Glycogen metabolism</keyword>
<keyword evidence="1" id="KW-0472">Membrane</keyword>
<comment type="pathway">
    <text evidence="1">Glycan biosynthesis; glycogen metabolism.</text>
</comment>
<accession>A0A183U0D7</accession>
<protein>
    <recommendedName>
        <fullName evidence="1">Phosphorylase b kinase regulatory subunit</fullName>
    </recommendedName>
</protein>
<dbReference type="GO" id="GO:0005977">
    <property type="term" value="P:glycogen metabolic process"/>
    <property type="evidence" value="ECO:0007669"/>
    <property type="project" value="UniProtKB-UniPathway"/>
</dbReference>
<dbReference type="UniPathway" id="UPA00163"/>
<proteinExistence type="inferred from homology"/>